<evidence type="ECO:0008006" key="4">
    <source>
        <dbReference type="Google" id="ProtNLM"/>
    </source>
</evidence>
<evidence type="ECO:0000313" key="2">
    <source>
        <dbReference type="EMBL" id="KFE97952.1"/>
    </source>
</evidence>
<dbReference type="Proteomes" id="UP000028713">
    <property type="component" value="Unassembled WGS sequence"/>
</dbReference>
<dbReference type="AlphaFoldDB" id="A0A085Z0I9"/>
<proteinExistence type="predicted"/>
<gene>
    <name evidence="2" type="ORF">IX39_16210</name>
</gene>
<evidence type="ECO:0000313" key="3">
    <source>
        <dbReference type="Proteomes" id="UP000028713"/>
    </source>
</evidence>
<reference evidence="2 3" key="1">
    <citation type="submission" date="2014-07" db="EMBL/GenBank/DDBJ databases">
        <title>Genome of Chryseobacterium formosense LMG 24722.</title>
        <authorList>
            <person name="Pipes S.E."/>
            <person name="Stropko S.J."/>
            <person name="Newman J.D."/>
        </authorList>
    </citation>
    <scope>NUCLEOTIDE SEQUENCE [LARGE SCALE GENOMIC DNA]</scope>
    <source>
        <strain evidence="2 3">LMG 24722</strain>
    </source>
</reference>
<sequence length="382" mass="45024">MKHLSILFVLLSAFLSAQKLQVVDSETGKPIANARIILSDQLVYTNEDGFAPVDNTYKDFEISATGFKKEKIKNFSSVIKLQPVFKDIEEVKIVSVDIKKLFEDVSKNYHKRYYDEPSLYDVVMKHKYFDNNKLHFMAITEVKLWSRKNWYDYKDGYNKRYDDILQMQLNNVKYLKKNNSDSIFFAKTAEFSHEELGNYFFNYELNRNIQNIKFHKTKYSGTLISEEGDEQSISFKIKTERGTNVEGNIKYNKADKVITFFQANYIMDDLPVEKKVSTDGREFDYKYGQATLTYDFYKKDGVYVPALTRFESDNYTMFYKDETHVKKSMREIIYNTFTKSDKKGLDPKVDFNKSIWLNVPVKDDKESTVLLSKEEQEFINVK</sequence>
<dbReference type="RefSeq" id="WP_034678340.1">
    <property type="nucleotide sequence ID" value="NZ_FPAP01000003.1"/>
</dbReference>
<feature type="chain" id="PRO_5001800384" description="Carboxypeptidase-like regulatory domain-containing protein" evidence="1">
    <location>
        <begin position="20"/>
        <end position="382"/>
    </location>
</feature>
<feature type="signal peptide" evidence="1">
    <location>
        <begin position="1"/>
        <end position="19"/>
    </location>
</feature>
<organism evidence="2 3">
    <name type="scientific">Chryseobacterium formosense</name>
    <dbReference type="NCBI Taxonomy" id="236814"/>
    <lineage>
        <taxon>Bacteria</taxon>
        <taxon>Pseudomonadati</taxon>
        <taxon>Bacteroidota</taxon>
        <taxon>Flavobacteriia</taxon>
        <taxon>Flavobacteriales</taxon>
        <taxon>Weeksellaceae</taxon>
        <taxon>Chryseobacterium group</taxon>
        <taxon>Chryseobacterium</taxon>
    </lineage>
</organism>
<name>A0A085Z0I9_9FLAO</name>
<dbReference type="STRING" id="236814.IX39_16210"/>
<comment type="caution">
    <text evidence="2">The sequence shown here is derived from an EMBL/GenBank/DDBJ whole genome shotgun (WGS) entry which is preliminary data.</text>
</comment>
<dbReference type="eggNOG" id="ENOG5033BIF">
    <property type="taxonomic scope" value="Bacteria"/>
</dbReference>
<keyword evidence="1" id="KW-0732">Signal</keyword>
<accession>A0A085Z0I9</accession>
<dbReference type="OrthoDB" id="1220906at2"/>
<protein>
    <recommendedName>
        <fullName evidence="4">Carboxypeptidase-like regulatory domain-containing protein</fullName>
    </recommendedName>
</protein>
<dbReference type="EMBL" id="JPRP01000003">
    <property type="protein sequence ID" value="KFE97952.1"/>
    <property type="molecule type" value="Genomic_DNA"/>
</dbReference>
<evidence type="ECO:0000256" key="1">
    <source>
        <dbReference type="SAM" id="SignalP"/>
    </source>
</evidence>
<keyword evidence="3" id="KW-1185">Reference proteome</keyword>